<accession>A0A9N9BD85</accession>
<reference evidence="1" key="1">
    <citation type="submission" date="2021-06" db="EMBL/GenBank/DDBJ databases">
        <authorList>
            <person name="Kallberg Y."/>
            <person name="Tangrot J."/>
            <person name="Rosling A."/>
        </authorList>
    </citation>
    <scope>NUCLEOTIDE SEQUENCE</scope>
    <source>
        <strain evidence="1">BR232B</strain>
    </source>
</reference>
<name>A0A9N9BD85_9GLOM</name>
<gene>
    <name evidence="1" type="ORF">PBRASI_LOCUS5733</name>
</gene>
<organism evidence="1 2">
    <name type="scientific">Paraglomus brasilianum</name>
    <dbReference type="NCBI Taxonomy" id="144538"/>
    <lineage>
        <taxon>Eukaryota</taxon>
        <taxon>Fungi</taxon>
        <taxon>Fungi incertae sedis</taxon>
        <taxon>Mucoromycota</taxon>
        <taxon>Glomeromycotina</taxon>
        <taxon>Glomeromycetes</taxon>
        <taxon>Paraglomerales</taxon>
        <taxon>Paraglomeraceae</taxon>
        <taxon>Paraglomus</taxon>
    </lineage>
</organism>
<proteinExistence type="predicted"/>
<evidence type="ECO:0000313" key="1">
    <source>
        <dbReference type="EMBL" id="CAG8563851.1"/>
    </source>
</evidence>
<evidence type="ECO:0000313" key="2">
    <source>
        <dbReference type="Proteomes" id="UP000789739"/>
    </source>
</evidence>
<dbReference type="AlphaFoldDB" id="A0A9N9BD85"/>
<protein>
    <submittedName>
        <fullName evidence="1">10762_t:CDS:1</fullName>
    </submittedName>
</protein>
<keyword evidence="2" id="KW-1185">Reference proteome</keyword>
<dbReference type="Proteomes" id="UP000789739">
    <property type="component" value="Unassembled WGS sequence"/>
</dbReference>
<comment type="caution">
    <text evidence="1">The sequence shown here is derived from an EMBL/GenBank/DDBJ whole genome shotgun (WGS) entry which is preliminary data.</text>
</comment>
<dbReference type="EMBL" id="CAJVPI010000698">
    <property type="protein sequence ID" value="CAG8563851.1"/>
    <property type="molecule type" value="Genomic_DNA"/>
</dbReference>
<dbReference type="OrthoDB" id="2442289at2759"/>
<sequence>MSTIEEAAQRYTPLEEPPFGNTTIIRFSIYIQMSFAAIENEGEDEQEMVGTQQSAIQRLSQERFMPLTLQKHMKPKFGPLLGAADNDAQVLGFLKNQLSGELFTWMKIANPGVNDENCVSYLMGESSEFNTVSPPPLPPKPHHLSQRARDLQEIKNYVERVYEEIYEPSTSYGTENSDEEIVEIIDRPPSIL</sequence>